<feature type="domain" description="LysM" evidence="1">
    <location>
        <begin position="3"/>
        <end position="47"/>
    </location>
</feature>
<keyword evidence="3" id="KW-1185">Reference proteome</keyword>
<dbReference type="PROSITE" id="PS51782">
    <property type="entry name" value="LYSM"/>
    <property type="match status" value="1"/>
</dbReference>
<dbReference type="SUPFAM" id="SSF54106">
    <property type="entry name" value="LysM domain"/>
    <property type="match status" value="1"/>
</dbReference>
<protein>
    <submittedName>
        <fullName evidence="2">LysM domain-containing protein</fullName>
    </submittedName>
</protein>
<sequence>MATTYRVRSGDTLYTIARQYGTSVDAILAANNIRNPNQIRVGDVITIPTGTATTPTTPGSGAGASNTRVFSGLRYRISTNRTQYRRGQQVRITFEKCNTSGRTIRLQYNTSQRVDFVALRRGREVWRWSDERTFATVTGTEVYRPGECKTYTATWDLRNKQGDYVALDNFSIRAYNVARSIRNQYVETTIRVVSGQQPGPGPMPPPVEECPKTNMLRDPGFEQWSDGSPAVWNSQNVFRTNQAHSGSYAAELGRSSSQQALLSQRVKAAPDRIYQVTFWARENVRSGGVSRFSLESQIYVYNSAGDLIGRIDPVFTMDNIPNNTYQRFSFTSGVLPAGTREIALRFLFRPNSNNNNTVKIDDVEIICVR</sequence>
<dbReference type="SUPFAM" id="SSF49785">
    <property type="entry name" value="Galactose-binding domain-like"/>
    <property type="match status" value="1"/>
</dbReference>
<gene>
    <name evidence="2" type="ORF">SAMN05660649_02104</name>
</gene>
<dbReference type="Gene3D" id="3.10.350.10">
    <property type="entry name" value="LysM domain"/>
    <property type="match status" value="1"/>
</dbReference>
<dbReference type="RefSeq" id="WP_207648170.1">
    <property type="nucleotide sequence ID" value="NZ_FOOX01000006.1"/>
</dbReference>
<dbReference type="STRING" id="341036.SAMN05660649_02104"/>
<dbReference type="Pfam" id="PF01476">
    <property type="entry name" value="LysM"/>
    <property type="match status" value="1"/>
</dbReference>
<dbReference type="PANTHER" id="PTHR33734">
    <property type="entry name" value="LYSM DOMAIN-CONTAINING GPI-ANCHORED PROTEIN 2"/>
    <property type="match status" value="1"/>
</dbReference>
<dbReference type="PANTHER" id="PTHR33734:SF22">
    <property type="entry name" value="MEMBRANE-BOUND LYTIC MUREIN TRANSGLYCOSYLASE D"/>
    <property type="match status" value="1"/>
</dbReference>
<evidence type="ECO:0000259" key="1">
    <source>
        <dbReference type="PROSITE" id="PS51782"/>
    </source>
</evidence>
<dbReference type="InterPro" id="IPR020481">
    <property type="entry name" value="Intracell_prot_inh_BsuPI"/>
</dbReference>
<dbReference type="SMART" id="SM00257">
    <property type="entry name" value="LysM"/>
    <property type="match status" value="1"/>
</dbReference>
<dbReference type="CDD" id="cd00118">
    <property type="entry name" value="LysM"/>
    <property type="match status" value="1"/>
</dbReference>
<organism evidence="2 3">
    <name type="scientific">Desulfotruncus arcticus DSM 17038</name>
    <dbReference type="NCBI Taxonomy" id="1121424"/>
    <lineage>
        <taxon>Bacteria</taxon>
        <taxon>Bacillati</taxon>
        <taxon>Bacillota</taxon>
        <taxon>Clostridia</taxon>
        <taxon>Eubacteriales</taxon>
        <taxon>Desulfallaceae</taxon>
        <taxon>Desulfotruncus</taxon>
    </lineage>
</organism>
<dbReference type="Gene3D" id="2.60.40.2360">
    <property type="entry name" value="Intracellular proteinase inhibitor BsuPI"/>
    <property type="match status" value="1"/>
</dbReference>
<reference evidence="3" key="1">
    <citation type="submission" date="2016-10" db="EMBL/GenBank/DDBJ databases">
        <authorList>
            <person name="Varghese N."/>
            <person name="Submissions S."/>
        </authorList>
    </citation>
    <scope>NUCLEOTIDE SEQUENCE [LARGE SCALE GENOMIC DNA]</scope>
    <source>
        <strain evidence="3">DSM 17038</strain>
    </source>
</reference>
<name>A0A1I2T5U3_9FIRM</name>
<dbReference type="AlphaFoldDB" id="A0A1I2T5U3"/>
<dbReference type="Proteomes" id="UP000199337">
    <property type="component" value="Unassembled WGS sequence"/>
</dbReference>
<dbReference type="InterPro" id="IPR018392">
    <property type="entry name" value="LysM"/>
</dbReference>
<dbReference type="Gene3D" id="2.60.120.260">
    <property type="entry name" value="Galactose-binding domain-like"/>
    <property type="match status" value="1"/>
</dbReference>
<proteinExistence type="predicted"/>
<dbReference type="Pfam" id="PF12690">
    <property type="entry name" value="BsuPI"/>
    <property type="match status" value="1"/>
</dbReference>
<evidence type="ECO:0000313" key="3">
    <source>
        <dbReference type="Proteomes" id="UP000199337"/>
    </source>
</evidence>
<evidence type="ECO:0000313" key="2">
    <source>
        <dbReference type="EMBL" id="SFG58567.1"/>
    </source>
</evidence>
<dbReference type="InterPro" id="IPR036779">
    <property type="entry name" value="LysM_dom_sf"/>
</dbReference>
<accession>A0A1I2T5U3</accession>
<dbReference type="InterPro" id="IPR038144">
    <property type="entry name" value="IPI"/>
</dbReference>
<dbReference type="EMBL" id="FOOX01000006">
    <property type="protein sequence ID" value="SFG58567.1"/>
    <property type="molecule type" value="Genomic_DNA"/>
</dbReference>
<dbReference type="InterPro" id="IPR008979">
    <property type="entry name" value="Galactose-bd-like_sf"/>
</dbReference>